<feature type="transmembrane region" description="Helical" evidence="6">
    <location>
        <begin position="830"/>
        <end position="847"/>
    </location>
</feature>
<dbReference type="RefSeq" id="WP_044775389.1">
    <property type="nucleotide sequence ID" value="NZ_CEFG01000180.1"/>
</dbReference>
<dbReference type="PROSITE" id="PS50847">
    <property type="entry name" value="GRAM_POS_ANCHORING"/>
    <property type="match status" value="1"/>
</dbReference>
<proteinExistence type="predicted"/>
<evidence type="ECO:0000313" key="9">
    <source>
        <dbReference type="Proteomes" id="UP000073494"/>
    </source>
</evidence>
<accession>A0A0Z8EWK5</accession>
<keyword evidence="2" id="KW-0964">Secreted</keyword>
<keyword evidence="3" id="KW-0732">Signal</keyword>
<evidence type="ECO:0000259" key="7">
    <source>
        <dbReference type="PROSITE" id="PS50847"/>
    </source>
</evidence>
<evidence type="ECO:0000256" key="4">
    <source>
        <dbReference type="ARBA" id="ARBA00023088"/>
    </source>
</evidence>
<feature type="region of interest" description="Disordered" evidence="5">
    <location>
        <begin position="790"/>
        <end position="824"/>
    </location>
</feature>
<keyword evidence="6" id="KW-1133">Transmembrane helix</keyword>
<dbReference type="NCBIfam" id="TIGR01167">
    <property type="entry name" value="LPXTG_anchor"/>
    <property type="match status" value="1"/>
</dbReference>
<feature type="compositionally biased region" description="Polar residues" evidence="5">
    <location>
        <begin position="809"/>
        <end position="819"/>
    </location>
</feature>
<feature type="compositionally biased region" description="Polar residues" evidence="5">
    <location>
        <begin position="568"/>
        <end position="589"/>
    </location>
</feature>
<name>A0A0Z8EWK5_STRSU</name>
<dbReference type="GO" id="GO:0016787">
    <property type="term" value="F:hydrolase activity"/>
    <property type="evidence" value="ECO:0007669"/>
    <property type="project" value="UniProtKB-KW"/>
</dbReference>
<evidence type="ECO:0000256" key="2">
    <source>
        <dbReference type="ARBA" id="ARBA00022525"/>
    </source>
</evidence>
<keyword evidence="6" id="KW-0472">Membrane</keyword>
<keyword evidence="6" id="KW-0812">Transmembrane</keyword>
<evidence type="ECO:0000256" key="1">
    <source>
        <dbReference type="ARBA" id="ARBA00022512"/>
    </source>
</evidence>
<feature type="domain" description="Gram-positive cocci surface proteins LPxTG" evidence="7">
    <location>
        <begin position="822"/>
        <end position="855"/>
    </location>
</feature>
<keyword evidence="4" id="KW-0572">Peptidoglycan-anchor</keyword>
<evidence type="ECO:0000313" key="8">
    <source>
        <dbReference type="EMBL" id="CYU69623.1"/>
    </source>
</evidence>
<evidence type="ECO:0000256" key="5">
    <source>
        <dbReference type="SAM" id="MobiDB-lite"/>
    </source>
</evidence>
<protein>
    <submittedName>
        <fullName evidence="8">Fructan hydrolase</fullName>
    </submittedName>
</protein>
<reference evidence="8 9" key="1">
    <citation type="submission" date="2016-02" db="EMBL/GenBank/DDBJ databases">
        <authorList>
            <consortium name="Pathogen Informatics"/>
        </authorList>
    </citation>
    <scope>NUCLEOTIDE SEQUENCE [LARGE SCALE GENOMIC DNA]</scope>
    <source>
        <strain evidence="8 9">LSS54</strain>
    </source>
</reference>
<feature type="compositionally biased region" description="Polar residues" evidence="5">
    <location>
        <begin position="597"/>
        <end position="621"/>
    </location>
</feature>
<organism evidence="8 9">
    <name type="scientific">Streptococcus suis</name>
    <dbReference type="NCBI Taxonomy" id="1307"/>
    <lineage>
        <taxon>Bacteria</taxon>
        <taxon>Bacillati</taxon>
        <taxon>Bacillota</taxon>
        <taxon>Bacilli</taxon>
        <taxon>Lactobacillales</taxon>
        <taxon>Streptococcaceae</taxon>
        <taxon>Streptococcus</taxon>
    </lineage>
</organism>
<feature type="compositionally biased region" description="Basic and acidic residues" evidence="5">
    <location>
        <begin position="623"/>
        <end position="634"/>
    </location>
</feature>
<dbReference type="EMBL" id="FIHD01000003">
    <property type="protein sequence ID" value="CYU69623.1"/>
    <property type="molecule type" value="Genomic_DNA"/>
</dbReference>
<dbReference type="AlphaFoldDB" id="A0A0Z8EWK5"/>
<dbReference type="InterPro" id="IPR019931">
    <property type="entry name" value="LPXTG_anchor"/>
</dbReference>
<dbReference type="Pfam" id="PF00746">
    <property type="entry name" value="Gram_pos_anchor"/>
    <property type="match status" value="1"/>
</dbReference>
<feature type="region of interest" description="Disordered" evidence="5">
    <location>
        <begin position="541"/>
        <end position="641"/>
    </location>
</feature>
<dbReference type="Proteomes" id="UP000073494">
    <property type="component" value="Unassembled WGS sequence"/>
</dbReference>
<keyword evidence="1" id="KW-0134">Cell wall</keyword>
<evidence type="ECO:0000256" key="6">
    <source>
        <dbReference type="SAM" id="Phobius"/>
    </source>
</evidence>
<sequence length="855" mass="93448">MKIKRSSSQKQVHKWTRLGIGLLAVAVLGGLVEPVDFKGVGSTEVYANEQVDPALEARKAEIKTMIQSYRDLVGQIKALNPADYTEESWNKNYDGDVRIYLGAQSIATAYNDDLTFSSLSLDGVDSHQTLNELNATYMFGYQFVENSIPILKQAMADLVPVSKSVETPVDTRPVGTSVVTPTDKPVLTSTTQQAPKTATFITNFYDEDGSKMTTHTEQVVIYPNGSYTFDTFDSFYSLKAGQVLTYHYDEVENGGSYSIDKVKKSSKSEEGMPKTVLFRSNDYNGRKLFEETVTLSPGESYTFSVDTETYLPPQKITYTYDDVIDNDYIHLNLEKRAKKNEDQSISFEVVTNAIFYISDGVGIYPIEHKSITLKQGESLTLTPPVYEGFELSGTNPYSQSNDFPLVITNDGKSEIEGVYSILYNSKQEENLLPTLPKDYAGGVLASVEDSYLLKVVHRINGEFRHLDYYSVPAKGSVAPELLVHSGYGQLLNYTVSDFYGFDNKRRDLTLNYHYPKDRIPGSSVDRIPLAQGVWPAAIHSMETGTTSQPEGKPVETPVVTKSEETPVVTPSETPVNKPTETPTNVQPSTDPAGKSATEPTVLSKQDSPAGTASPTGQSVSGKQETKQETKEQESSKLTSQYSYKDITGTSSSVTVRVHGQDVGKVASLSVKKENDPAVIAKLPQALAEQQVVLYDIKTLDATGQFVQITEEATVTLPVADGKEVEKVIYFLASTGAVEELPFTVDKATNQVSFVVSHFSHYGIVYQASKPVSQVQPGSVSQSVQPVVAPSIQSNQTGSSSHTQTKESTVKPTSTSQPQAKTLPATGEASSILHLTGLGLLGLAGLVVKRRQRKSF</sequence>
<evidence type="ECO:0000256" key="3">
    <source>
        <dbReference type="ARBA" id="ARBA00022729"/>
    </source>
</evidence>
<keyword evidence="8" id="KW-0378">Hydrolase</keyword>
<gene>
    <name evidence="8" type="primary">fruA_1</name>
    <name evidence="8" type="ORF">ERS132416_00324</name>
</gene>